<name>A0A9N6WQ19_9CRUS</name>
<proteinExistence type="inferred from homology"/>
<evidence type="ECO:0000313" key="2">
    <source>
        <dbReference type="EMBL" id="CAG4642540.1"/>
    </source>
</evidence>
<dbReference type="PANTHER" id="PTHR13465:SF2">
    <property type="entry name" value="PHAGOSOME ASSEMBLY FACTOR 1"/>
    <property type="match status" value="1"/>
</dbReference>
<dbReference type="AlphaFoldDB" id="A0A9N6WQ19"/>
<dbReference type="InterPro" id="IPR039156">
    <property type="entry name" value="PHAF1/BROMI"/>
</dbReference>
<evidence type="ECO:0000256" key="1">
    <source>
        <dbReference type="ARBA" id="ARBA00024339"/>
    </source>
</evidence>
<dbReference type="GO" id="GO:0043001">
    <property type="term" value="P:Golgi to plasma membrane protein transport"/>
    <property type="evidence" value="ECO:0007669"/>
    <property type="project" value="TreeGrafter"/>
</dbReference>
<dbReference type="PANTHER" id="PTHR13465">
    <property type="entry name" value="UPF0183 PROTEIN"/>
    <property type="match status" value="1"/>
</dbReference>
<dbReference type="Pfam" id="PF03676">
    <property type="entry name" value="PHAF1"/>
    <property type="match status" value="1"/>
</dbReference>
<accession>A0A9N6WQ19</accession>
<comment type="similarity">
    <text evidence="1">Belongs to the PHAF1 family.</text>
</comment>
<gene>
    <name evidence="2" type="primary">EOG090X06XP</name>
</gene>
<reference evidence="2" key="1">
    <citation type="submission" date="2021-04" db="EMBL/GenBank/DDBJ databases">
        <authorList>
            <person name="Cornetti L."/>
        </authorList>
    </citation>
    <scope>NUCLEOTIDE SEQUENCE</scope>
</reference>
<dbReference type="InterPro" id="IPR005373">
    <property type="entry name" value="PHAF1"/>
</dbReference>
<dbReference type="GO" id="GO:0005802">
    <property type="term" value="C:trans-Golgi network"/>
    <property type="evidence" value="ECO:0007669"/>
    <property type="project" value="TreeGrafter"/>
</dbReference>
<protein>
    <submittedName>
        <fullName evidence="2">EOG090X06XP</fullName>
    </submittedName>
</protein>
<organism evidence="2">
    <name type="scientific">Evadne anonyx</name>
    <dbReference type="NCBI Taxonomy" id="141404"/>
    <lineage>
        <taxon>Eukaryota</taxon>
        <taxon>Metazoa</taxon>
        <taxon>Ecdysozoa</taxon>
        <taxon>Arthropoda</taxon>
        <taxon>Crustacea</taxon>
        <taxon>Branchiopoda</taxon>
        <taxon>Diplostraca</taxon>
        <taxon>Cladocera</taxon>
        <taxon>Onychopoda</taxon>
        <taxon>Podonidae</taxon>
        <taxon>Evadne</taxon>
    </lineage>
</organism>
<dbReference type="EMBL" id="OC985885">
    <property type="protein sequence ID" value="CAG4642540.1"/>
    <property type="molecule type" value="Genomic_DNA"/>
</dbReference>
<sequence length="419" mass="47617">MLELEVVPERSLGCEQWEFILGMQFSQAVCIMQSQVGSMKKVQVIYNENDPLSSDLVLSLTLDGIRLLFDPVTQRLRVIEIFSMNLVKLKYCGIVFNSCEVMPTIDQIDHSFGATHPGIYDPERRIFTLNFRGLSFTFLVEQASEPRYVRGLGSLQFSNGASPVASKMFIFNGNSLPDSKSPALPISCFFSHPYLQWLEVMRENGKTLGVKLSIVCEGPSQVLEPRRHTCVQQVRFGATAEDVLTMLGAPSRVFYKDEDKMRIHSPQAYRRAPAPFSDYFYNYFTLGLDALFDGKYHRLKKFVLHTNYPGHYNFNMYHRCEFKLQLPIKQINPSDPSRLVDLSPTLMTVTAYSRWDEVCEKVQPSSRPIVLHRSSSTNTTNPFGSTFCYGVEDIIFEVMPNNLIASVTLYAADENTSCT</sequence>